<gene>
    <name evidence="1" type="ORF">EPI10_020713</name>
</gene>
<proteinExistence type="predicted"/>
<organism evidence="1 2">
    <name type="scientific">Gossypium australe</name>
    <dbReference type="NCBI Taxonomy" id="47621"/>
    <lineage>
        <taxon>Eukaryota</taxon>
        <taxon>Viridiplantae</taxon>
        <taxon>Streptophyta</taxon>
        <taxon>Embryophyta</taxon>
        <taxon>Tracheophyta</taxon>
        <taxon>Spermatophyta</taxon>
        <taxon>Magnoliopsida</taxon>
        <taxon>eudicotyledons</taxon>
        <taxon>Gunneridae</taxon>
        <taxon>Pentapetalae</taxon>
        <taxon>rosids</taxon>
        <taxon>malvids</taxon>
        <taxon>Malvales</taxon>
        <taxon>Malvaceae</taxon>
        <taxon>Malvoideae</taxon>
        <taxon>Gossypium</taxon>
    </lineage>
</organism>
<name>A0A5B6WFZ2_9ROSI</name>
<protein>
    <submittedName>
        <fullName evidence="1">Uncharacterized protein</fullName>
    </submittedName>
</protein>
<dbReference type="AlphaFoldDB" id="A0A5B6WFZ2"/>
<comment type="caution">
    <text evidence="1">The sequence shown here is derived from an EMBL/GenBank/DDBJ whole genome shotgun (WGS) entry which is preliminary data.</text>
</comment>
<dbReference type="OrthoDB" id="1681931at2759"/>
<accession>A0A5B6WFZ2</accession>
<dbReference type="EMBL" id="SMMG02000003">
    <property type="protein sequence ID" value="KAA3480264.1"/>
    <property type="molecule type" value="Genomic_DNA"/>
</dbReference>
<reference evidence="2" key="1">
    <citation type="journal article" date="2019" name="Plant Biotechnol. J.">
        <title>Genome sequencing of the Australian wild diploid species Gossypium australe highlights disease resistance and delayed gland morphogenesis.</title>
        <authorList>
            <person name="Cai Y."/>
            <person name="Cai X."/>
            <person name="Wang Q."/>
            <person name="Wang P."/>
            <person name="Zhang Y."/>
            <person name="Cai C."/>
            <person name="Xu Y."/>
            <person name="Wang K."/>
            <person name="Zhou Z."/>
            <person name="Wang C."/>
            <person name="Geng S."/>
            <person name="Li B."/>
            <person name="Dong Q."/>
            <person name="Hou Y."/>
            <person name="Wang H."/>
            <person name="Ai P."/>
            <person name="Liu Z."/>
            <person name="Yi F."/>
            <person name="Sun M."/>
            <person name="An G."/>
            <person name="Cheng J."/>
            <person name="Zhang Y."/>
            <person name="Shi Q."/>
            <person name="Xie Y."/>
            <person name="Shi X."/>
            <person name="Chang Y."/>
            <person name="Huang F."/>
            <person name="Chen Y."/>
            <person name="Hong S."/>
            <person name="Mi L."/>
            <person name="Sun Q."/>
            <person name="Zhang L."/>
            <person name="Zhou B."/>
            <person name="Peng R."/>
            <person name="Zhang X."/>
            <person name="Liu F."/>
        </authorList>
    </citation>
    <scope>NUCLEOTIDE SEQUENCE [LARGE SCALE GENOMIC DNA]</scope>
    <source>
        <strain evidence="2">cv. PA1801</strain>
    </source>
</reference>
<dbReference type="Proteomes" id="UP000325315">
    <property type="component" value="Unassembled WGS sequence"/>
</dbReference>
<keyword evidence="2" id="KW-1185">Reference proteome</keyword>
<sequence>MILKLLKWWGDRFKETRRGQRGQSTGQGRSNALKVNTTHIIGKPSSSVAVIGECTASGALTAEQWTLFLNFLNTCKSGTREKLNVKSNLSWIIDSGSHLEDGD</sequence>
<evidence type="ECO:0000313" key="1">
    <source>
        <dbReference type="EMBL" id="KAA3480264.1"/>
    </source>
</evidence>
<evidence type="ECO:0000313" key="2">
    <source>
        <dbReference type="Proteomes" id="UP000325315"/>
    </source>
</evidence>